<sequence>MGVLWSTNQTITEKSPVLQLLDTGNLVVKESDGNSFLWEFFDNMSDTLLPGMKLGWNLQTHLNRFMRSWKSSDDPSDGDFSFSLDPPESPQLVLRRGSQKQYRWGPFDGNRFSGSNELRANPVFQPMFVYNANEVFYRFEQLDESVLSRFQVTPLGLVQYFTWRIGSSTEWSMMVTLNRDYCDSYGMCGPYGNCYSDDPNCRCLDGFTPTSPQDWRLVDWKGGCTRKYELNCSNRDGFVTYTGLKLPDNSTVWPNFSQSPETCRAECLRTCGCMAYANINVHGNGSRCVVWLGQLVDMRSFPNGGEELYIRMAHAELGTTKGDLNALQQPCGTKKAEKQGQDNNPADRLDSKMHIPHHNPELHTSGKSSVEVFALVLSSMLVTCHQAWKLWNEGHPLELMDTLLEESYMPNEVVRCIHVALLCVQQRAEDRPTMSNVVFMLSNEGAVLPQPKEPGFPTESSAKKAESSSTGQTSNPTANDMTITAVDGR</sequence>
<organism evidence="16 17">
    <name type="scientific">Escallonia herrerae</name>
    <dbReference type="NCBI Taxonomy" id="1293975"/>
    <lineage>
        <taxon>Eukaryota</taxon>
        <taxon>Viridiplantae</taxon>
        <taxon>Streptophyta</taxon>
        <taxon>Embryophyta</taxon>
        <taxon>Tracheophyta</taxon>
        <taxon>Spermatophyta</taxon>
        <taxon>Magnoliopsida</taxon>
        <taxon>eudicotyledons</taxon>
        <taxon>Gunneridae</taxon>
        <taxon>Pentapetalae</taxon>
        <taxon>asterids</taxon>
        <taxon>campanulids</taxon>
        <taxon>Escalloniales</taxon>
        <taxon>Escalloniaceae</taxon>
        <taxon>Escallonia</taxon>
    </lineage>
</organism>
<dbReference type="EC" id="2.7.11.1" evidence="2"/>
<feature type="region of interest" description="Disordered" evidence="12">
    <location>
        <begin position="331"/>
        <end position="364"/>
    </location>
</feature>
<dbReference type="Pfam" id="PF01453">
    <property type="entry name" value="B_lectin"/>
    <property type="match status" value="1"/>
</dbReference>
<feature type="compositionally biased region" description="Polar residues" evidence="12">
    <location>
        <begin position="471"/>
        <end position="482"/>
    </location>
</feature>
<dbReference type="GO" id="GO:0048544">
    <property type="term" value="P:recognition of pollen"/>
    <property type="evidence" value="ECO:0007669"/>
    <property type="project" value="InterPro"/>
</dbReference>
<evidence type="ECO:0000256" key="1">
    <source>
        <dbReference type="ARBA" id="ARBA00004167"/>
    </source>
</evidence>
<dbReference type="InterPro" id="IPR003609">
    <property type="entry name" value="Pan_app"/>
</dbReference>
<evidence type="ECO:0000259" key="13">
    <source>
        <dbReference type="PROSITE" id="PS50026"/>
    </source>
</evidence>
<dbReference type="PROSITE" id="PS50026">
    <property type="entry name" value="EGF_3"/>
    <property type="match status" value="1"/>
</dbReference>
<dbReference type="Pfam" id="PF11883">
    <property type="entry name" value="DUF3403"/>
    <property type="match status" value="1"/>
</dbReference>
<keyword evidence="17" id="KW-1185">Reference proteome</keyword>
<evidence type="ECO:0000256" key="3">
    <source>
        <dbReference type="ARBA" id="ARBA00022692"/>
    </source>
</evidence>
<evidence type="ECO:0000256" key="10">
    <source>
        <dbReference type="ARBA" id="ARBA00048679"/>
    </source>
</evidence>
<dbReference type="SUPFAM" id="SSF56112">
    <property type="entry name" value="Protein kinase-like (PK-like)"/>
    <property type="match status" value="1"/>
</dbReference>
<keyword evidence="11" id="KW-0245">EGF-like domain</keyword>
<evidence type="ECO:0000259" key="14">
    <source>
        <dbReference type="PROSITE" id="PS50927"/>
    </source>
</evidence>
<dbReference type="Pfam" id="PF00954">
    <property type="entry name" value="S_locus_glycop"/>
    <property type="match status" value="1"/>
</dbReference>
<dbReference type="InterPro" id="IPR011009">
    <property type="entry name" value="Kinase-like_dom_sf"/>
</dbReference>
<dbReference type="Pfam" id="PF08276">
    <property type="entry name" value="PAN_2"/>
    <property type="match status" value="1"/>
</dbReference>
<evidence type="ECO:0000256" key="8">
    <source>
        <dbReference type="ARBA" id="ARBA00023180"/>
    </source>
</evidence>
<dbReference type="CDD" id="cd01098">
    <property type="entry name" value="PAN_AP_plant"/>
    <property type="match status" value="1"/>
</dbReference>
<evidence type="ECO:0000313" key="16">
    <source>
        <dbReference type="EMBL" id="KAK3032636.1"/>
    </source>
</evidence>
<evidence type="ECO:0000256" key="9">
    <source>
        <dbReference type="ARBA" id="ARBA00047899"/>
    </source>
</evidence>
<comment type="subcellular location">
    <subcellularLocation>
        <location evidence="1">Membrane</location>
        <topology evidence="1">Single-pass membrane protein</topology>
    </subcellularLocation>
</comment>
<dbReference type="InterPro" id="IPR000858">
    <property type="entry name" value="S_locus_glycoprot_dom"/>
</dbReference>
<feature type="domain" description="Apple" evidence="15">
    <location>
        <begin position="232"/>
        <end position="313"/>
    </location>
</feature>
<dbReference type="GO" id="GO:0004674">
    <property type="term" value="F:protein serine/threonine kinase activity"/>
    <property type="evidence" value="ECO:0007669"/>
    <property type="project" value="UniProtKB-EC"/>
</dbReference>
<dbReference type="InterPro" id="IPR021820">
    <property type="entry name" value="S-locus_recpt_kinase_C"/>
</dbReference>
<evidence type="ECO:0000259" key="15">
    <source>
        <dbReference type="PROSITE" id="PS50948"/>
    </source>
</evidence>
<reference evidence="16" key="1">
    <citation type="submission" date="2022-12" db="EMBL/GenBank/DDBJ databases">
        <title>Draft genome assemblies for two species of Escallonia (Escalloniales).</title>
        <authorList>
            <person name="Chanderbali A."/>
            <person name="Dervinis C."/>
            <person name="Anghel I."/>
            <person name="Soltis D."/>
            <person name="Soltis P."/>
            <person name="Zapata F."/>
        </authorList>
    </citation>
    <scope>NUCLEOTIDE SEQUENCE</scope>
    <source>
        <strain evidence="16">UCBG64.0493</strain>
        <tissue evidence="16">Leaf</tissue>
    </source>
</reference>
<evidence type="ECO:0000256" key="4">
    <source>
        <dbReference type="ARBA" id="ARBA00022729"/>
    </source>
</evidence>
<keyword evidence="7" id="KW-1015">Disulfide bond</keyword>
<dbReference type="PANTHER" id="PTHR32444:SF185">
    <property type="entry name" value="RECEPTOR-LIKE SERINE_THREONINE-PROTEIN KINASE"/>
    <property type="match status" value="1"/>
</dbReference>
<comment type="catalytic activity">
    <reaction evidence="10">
        <text>L-seryl-[protein] + ATP = O-phospho-L-seryl-[protein] + ADP + H(+)</text>
        <dbReference type="Rhea" id="RHEA:17989"/>
        <dbReference type="Rhea" id="RHEA-COMP:9863"/>
        <dbReference type="Rhea" id="RHEA-COMP:11604"/>
        <dbReference type="ChEBI" id="CHEBI:15378"/>
        <dbReference type="ChEBI" id="CHEBI:29999"/>
        <dbReference type="ChEBI" id="CHEBI:30616"/>
        <dbReference type="ChEBI" id="CHEBI:83421"/>
        <dbReference type="ChEBI" id="CHEBI:456216"/>
        <dbReference type="EC" id="2.7.11.1"/>
    </reaction>
</comment>
<comment type="catalytic activity">
    <reaction evidence="9">
        <text>L-threonyl-[protein] + ATP = O-phospho-L-threonyl-[protein] + ADP + H(+)</text>
        <dbReference type="Rhea" id="RHEA:46608"/>
        <dbReference type="Rhea" id="RHEA-COMP:11060"/>
        <dbReference type="Rhea" id="RHEA-COMP:11605"/>
        <dbReference type="ChEBI" id="CHEBI:15378"/>
        <dbReference type="ChEBI" id="CHEBI:30013"/>
        <dbReference type="ChEBI" id="CHEBI:30616"/>
        <dbReference type="ChEBI" id="CHEBI:61977"/>
        <dbReference type="ChEBI" id="CHEBI:456216"/>
        <dbReference type="EC" id="2.7.11.1"/>
    </reaction>
</comment>
<dbReference type="PROSITE" id="PS50948">
    <property type="entry name" value="PAN"/>
    <property type="match status" value="1"/>
</dbReference>
<evidence type="ECO:0000256" key="5">
    <source>
        <dbReference type="ARBA" id="ARBA00022989"/>
    </source>
</evidence>
<dbReference type="EMBL" id="JAVXUP010000262">
    <property type="protein sequence ID" value="KAK3032636.1"/>
    <property type="molecule type" value="Genomic_DNA"/>
</dbReference>
<keyword evidence="4" id="KW-0732">Signal</keyword>
<dbReference type="PROSITE" id="PS50927">
    <property type="entry name" value="BULB_LECTIN"/>
    <property type="match status" value="1"/>
</dbReference>
<evidence type="ECO:0000256" key="2">
    <source>
        <dbReference type="ARBA" id="ARBA00012513"/>
    </source>
</evidence>
<dbReference type="Gene3D" id="1.10.510.10">
    <property type="entry name" value="Transferase(Phosphotransferase) domain 1"/>
    <property type="match status" value="1"/>
</dbReference>
<keyword evidence="6" id="KW-0472">Membrane</keyword>
<keyword evidence="3" id="KW-0812">Transmembrane</keyword>
<dbReference type="GO" id="GO:0016020">
    <property type="term" value="C:membrane"/>
    <property type="evidence" value="ECO:0007669"/>
    <property type="project" value="UniProtKB-SubCell"/>
</dbReference>
<proteinExistence type="predicted"/>
<accession>A0AA88WRD1</accession>
<evidence type="ECO:0000313" key="17">
    <source>
        <dbReference type="Proteomes" id="UP001188597"/>
    </source>
</evidence>
<evidence type="ECO:0000256" key="6">
    <source>
        <dbReference type="ARBA" id="ARBA00023136"/>
    </source>
</evidence>
<feature type="domain" description="EGF-like" evidence="13">
    <location>
        <begin position="178"/>
        <end position="213"/>
    </location>
</feature>
<dbReference type="InterPro" id="IPR036426">
    <property type="entry name" value="Bulb-type_lectin_dom_sf"/>
</dbReference>
<name>A0AA88WRD1_9ASTE</name>
<keyword evidence="8" id="KW-0325">Glycoprotein</keyword>
<comment type="caution">
    <text evidence="16">The sequence shown here is derived from an EMBL/GenBank/DDBJ whole genome shotgun (WGS) entry which is preliminary data.</text>
</comment>
<dbReference type="SMART" id="SM00473">
    <property type="entry name" value="PAN_AP"/>
    <property type="match status" value="1"/>
</dbReference>
<evidence type="ECO:0000256" key="12">
    <source>
        <dbReference type="SAM" id="MobiDB-lite"/>
    </source>
</evidence>
<comment type="caution">
    <text evidence="11">Lacks conserved residue(s) required for the propagation of feature annotation.</text>
</comment>
<gene>
    <name evidence="16" type="ORF">RJ639_036596</name>
</gene>
<feature type="compositionally biased region" description="Basic and acidic residues" evidence="12">
    <location>
        <begin position="334"/>
        <end position="361"/>
    </location>
</feature>
<dbReference type="InterPro" id="IPR001480">
    <property type="entry name" value="Bulb-type_lectin_dom"/>
</dbReference>
<dbReference type="InterPro" id="IPR000742">
    <property type="entry name" value="EGF"/>
</dbReference>
<evidence type="ECO:0000256" key="7">
    <source>
        <dbReference type="ARBA" id="ARBA00023157"/>
    </source>
</evidence>
<feature type="region of interest" description="Disordered" evidence="12">
    <location>
        <begin position="447"/>
        <end position="489"/>
    </location>
</feature>
<feature type="domain" description="Bulb-type lectin" evidence="14">
    <location>
        <begin position="1"/>
        <end position="41"/>
    </location>
</feature>
<dbReference type="AlphaFoldDB" id="A0AA88WRD1"/>
<dbReference type="SUPFAM" id="SSF51110">
    <property type="entry name" value="alpha-D-mannose-specific plant lectins"/>
    <property type="match status" value="1"/>
</dbReference>
<protein>
    <recommendedName>
        <fullName evidence="2">non-specific serine/threonine protein kinase</fullName>
        <ecNumber evidence="2">2.7.11.1</ecNumber>
    </recommendedName>
</protein>
<dbReference type="PANTHER" id="PTHR32444">
    <property type="entry name" value="BULB-TYPE LECTIN DOMAIN-CONTAINING PROTEIN"/>
    <property type="match status" value="1"/>
</dbReference>
<evidence type="ECO:0000256" key="11">
    <source>
        <dbReference type="PROSITE-ProRule" id="PRU00076"/>
    </source>
</evidence>
<keyword evidence="5" id="KW-1133">Transmembrane helix</keyword>
<dbReference type="Proteomes" id="UP001188597">
    <property type="component" value="Unassembled WGS sequence"/>
</dbReference>